<dbReference type="EMBL" id="JAVXUO010003230">
    <property type="protein sequence ID" value="KAK2965156.1"/>
    <property type="molecule type" value="Genomic_DNA"/>
</dbReference>
<evidence type="ECO:0000313" key="3">
    <source>
        <dbReference type="EMBL" id="KAK2965156.1"/>
    </source>
</evidence>
<dbReference type="PANTHER" id="PTHR34778:SF2">
    <property type="entry name" value="OS02G0580700 PROTEIN"/>
    <property type="match status" value="1"/>
</dbReference>
<dbReference type="Proteomes" id="UP001187471">
    <property type="component" value="Unassembled WGS sequence"/>
</dbReference>
<reference evidence="3" key="1">
    <citation type="submission" date="2022-12" db="EMBL/GenBank/DDBJ databases">
        <title>Draft genome assemblies for two species of Escallonia (Escalloniales).</title>
        <authorList>
            <person name="Chanderbali A."/>
            <person name="Dervinis C."/>
            <person name="Anghel I."/>
            <person name="Soltis D."/>
            <person name="Soltis P."/>
            <person name="Zapata F."/>
        </authorList>
    </citation>
    <scope>NUCLEOTIDE SEQUENCE</scope>
    <source>
        <strain evidence="3">UCBG92.1500</strain>
        <tissue evidence="3">Leaf</tissue>
    </source>
</reference>
<feature type="compositionally biased region" description="Polar residues" evidence="2">
    <location>
        <begin position="270"/>
        <end position="284"/>
    </location>
</feature>
<sequence length="463" mass="52335">MNSNERLLELKKAYADIILNTAKEAAARIMLSERKALRFQHELCTAKEEALQMMVRLKKMMDSKIGEAEMATLSQQRKAEELEAQLQEAEDIVKDLREELREVHAELERVTSNNAQRVVEHDIATPEDMSEENGLYTSQFSIYPPLQSRQEALSASDSWNLSLTQRNEVRKCYNAVIHMENSFVGNPDLPSIILRSKEPELYRNGCTQRVRACEGNLLDGELSLSGRLNDAKHETIVKRKRSPRYRKQRSPPCSYHPDGSMRRDRAPVVSCSSTNPNSVKSNAQPEEGPSERGERLSSEATDLSMQLPHAANIQNEEEFVKACGVQNPIYENEALINEFGPKGQEDGFTKNAGAPAYNICPEKVDESVVSSESKASDTTNKLPSQRPKDRIIKYTFQRKRKRECLSNFNGNASLEDVTLEMKDGELQNDFLEPESNLIIGSSRDSRRSAQVAHQVGQRQTIYV</sequence>
<feature type="coiled-coil region" evidence="1">
    <location>
        <begin position="70"/>
        <end position="113"/>
    </location>
</feature>
<feature type="region of interest" description="Disordered" evidence="2">
    <location>
        <begin position="233"/>
        <end position="298"/>
    </location>
</feature>
<protein>
    <submittedName>
        <fullName evidence="3">Uncharacterized protein</fullName>
    </submittedName>
</protein>
<accession>A0AA88QNA0</accession>
<keyword evidence="4" id="KW-1185">Reference proteome</keyword>
<evidence type="ECO:0000256" key="2">
    <source>
        <dbReference type="SAM" id="MobiDB-lite"/>
    </source>
</evidence>
<keyword evidence="1" id="KW-0175">Coiled coil</keyword>
<dbReference type="PANTHER" id="PTHR34778">
    <property type="entry name" value="OS02G0580700 PROTEIN"/>
    <property type="match status" value="1"/>
</dbReference>
<feature type="compositionally biased region" description="Basic residues" evidence="2">
    <location>
        <begin position="238"/>
        <end position="249"/>
    </location>
</feature>
<proteinExistence type="predicted"/>
<organism evidence="3 4">
    <name type="scientific">Escallonia rubra</name>
    <dbReference type="NCBI Taxonomy" id="112253"/>
    <lineage>
        <taxon>Eukaryota</taxon>
        <taxon>Viridiplantae</taxon>
        <taxon>Streptophyta</taxon>
        <taxon>Embryophyta</taxon>
        <taxon>Tracheophyta</taxon>
        <taxon>Spermatophyta</taxon>
        <taxon>Magnoliopsida</taxon>
        <taxon>eudicotyledons</taxon>
        <taxon>Gunneridae</taxon>
        <taxon>Pentapetalae</taxon>
        <taxon>asterids</taxon>
        <taxon>campanulids</taxon>
        <taxon>Escalloniales</taxon>
        <taxon>Escalloniaceae</taxon>
        <taxon>Escallonia</taxon>
    </lineage>
</organism>
<evidence type="ECO:0000256" key="1">
    <source>
        <dbReference type="SAM" id="Coils"/>
    </source>
</evidence>
<evidence type="ECO:0000313" key="4">
    <source>
        <dbReference type="Proteomes" id="UP001187471"/>
    </source>
</evidence>
<dbReference type="AlphaFoldDB" id="A0AA88QNA0"/>
<gene>
    <name evidence="3" type="ORF">RJ640_005319</name>
</gene>
<comment type="caution">
    <text evidence="3">The sequence shown here is derived from an EMBL/GenBank/DDBJ whole genome shotgun (WGS) entry which is preliminary data.</text>
</comment>
<name>A0AA88QNA0_9ASTE</name>